<dbReference type="GO" id="GO:0005737">
    <property type="term" value="C:cytoplasm"/>
    <property type="evidence" value="ECO:0007669"/>
    <property type="project" value="TreeGrafter"/>
</dbReference>
<keyword evidence="2 3" id="KW-0808">Transferase</keyword>
<dbReference type="GO" id="GO:0034038">
    <property type="term" value="F:deoxyhypusine synthase activity"/>
    <property type="evidence" value="ECO:0007669"/>
    <property type="project" value="UniProtKB-EC"/>
</dbReference>
<dbReference type="Gene3D" id="3.40.910.10">
    <property type="entry name" value="Deoxyhypusine synthase"/>
    <property type="match status" value="1"/>
</dbReference>
<dbReference type="InterPro" id="IPR036982">
    <property type="entry name" value="Deoxyhypusine_synthase_sf"/>
</dbReference>
<dbReference type="InterPro" id="IPR002773">
    <property type="entry name" value="Deoxyhypusine_synthase"/>
</dbReference>
<sequence length="339" mass="38405">MKKEDFLKYPVVPFEIKEDRKISEILEALGKCSFQARNLSLALRVWEKMLREDTFIFLGLAGAMVPAGMRKIIAYLIKERYIDCLVSTGANLFHDIHETIGRYHYLGSEEVSDIHLRAARVDRIYDTFASEEEFIATDNLIAQWAERFPKKVWTTREFLYRIGKKLLKYENDGILKSAAAEEVPIYCPAIGDSSIGIALAELYKKKGIKIEFDLIRDVTETAYLASLKKTGVIYIGGGTPKNFIQQTEVTAPYIGYKVSGHKYALQITEDKPFWGGLSGCTFKEAQSWGKIALDADMVMLYCDATIALPLIVSALAEKKIKRKKIIRFSLGEEITVLQE</sequence>
<evidence type="ECO:0000313" key="3">
    <source>
        <dbReference type="EMBL" id="HGE99367.1"/>
    </source>
</evidence>
<dbReference type="NCBIfam" id="TIGR00321">
    <property type="entry name" value="dhys"/>
    <property type="match status" value="1"/>
</dbReference>
<gene>
    <name evidence="3" type="ORF">ENX07_04780</name>
</gene>
<dbReference type="AlphaFoldDB" id="A0A7C3UZB2"/>
<comment type="similarity">
    <text evidence="1">Belongs to the deoxyhypusine synthase family.</text>
</comment>
<evidence type="ECO:0000256" key="1">
    <source>
        <dbReference type="ARBA" id="ARBA00009892"/>
    </source>
</evidence>
<accession>A0A7C3UZB2</accession>
<dbReference type="PANTHER" id="PTHR11703:SF2">
    <property type="entry name" value="DEOXYHYPUSINE SYNTHASE-LIKE PROTEIN"/>
    <property type="match status" value="1"/>
</dbReference>
<dbReference type="SUPFAM" id="SSF52467">
    <property type="entry name" value="DHS-like NAD/FAD-binding domain"/>
    <property type="match status" value="1"/>
</dbReference>
<dbReference type="Pfam" id="PF01916">
    <property type="entry name" value="DS"/>
    <property type="match status" value="1"/>
</dbReference>
<reference evidence="3" key="1">
    <citation type="journal article" date="2020" name="mSystems">
        <title>Genome- and Community-Level Interaction Insights into Carbon Utilization and Element Cycling Functions of Hydrothermarchaeota in Hydrothermal Sediment.</title>
        <authorList>
            <person name="Zhou Z."/>
            <person name="Liu Y."/>
            <person name="Xu W."/>
            <person name="Pan J."/>
            <person name="Luo Z.H."/>
            <person name="Li M."/>
        </authorList>
    </citation>
    <scope>NUCLEOTIDE SEQUENCE [LARGE SCALE GENOMIC DNA]</scope>
    <source>
        <strain evidence="3">SpSt-906</strain>
    </source>
</reference>
<proteinExistence type="inferred from homology"/>
<organism evidence="3">
    <name type="scientific">candidate division WOR-3 bacterium</name>
    <dbReference type="NCBI Taxonomy" id="2052148"/>
    <lineage>
        <taxon>Bacteria</taxon>
        <taxon>Bacteria division WOR-3</taxon>
    </lineage>
</organism>
<dbReference type="PANTHER" id="PTHR11703">
    <property type="entry name" value="DEOXYHYPUSINE SYNTHASE"/>
    <property type="match status" value="1"/>
</dbReference>
<dbReference type="InterPro" id="IPR029035">
    <property type="entry name" value="DHS-like_NAD/FAD-binding_dom"/>
</dbReference>
<evidence type="ECO:0000256" key="2">
    <source>
        <dbReference type="ARBA" id="ARBA00022679"/>
    </source>
</evidence>
<dbReference type="EC" id="2.5.1.46" evidence="3"/>
<protein>
    <submittedName>
        <fullName evidence="3">Deoxyhypusine synthase</fullName>
        <ecNumber evidence="3">2.5.1.46</ecNumber>
    </submittedName>
</protein>
<name>A0A7C3UZB2_UNCW3</name>
<dbReference type="EMBL" id="DTMQ01000032">
    <property type="protein sequence ID" value="HGE99367.1"/>
    <property type="molecule type" value="Genomic_DNA"/>
</dbReference>
<comment type="caution">
    <text evidence="3">The sequence shown here is derived from an EMBL/GenBank/DDBJ whole genome shotgun (WGS) entry which is preliminary data.</text>
</comment>